<dbReference type="HOGENOM" id="CLU_2023970_0_0_6"/>
<dbReference type="Proteomes" id="UP000005090">
    <property type="component" value="Chromosome"/>
</dbReference>
<protein>
    <submittedName>
        <fullName evidence="2">Uncharacterized protein</fullName>
    </submittedName>
</protein>
<evidence type="ECO:0000256" key="1">
    <source>
        <dbReference type="SAM" id="Phobius"/>
    </source>
</evidence>
<evidence type="ECO:0000313" key="3">
    <source>
        <dbReference type="Proteomes" id="UP000005090"/>
    </source>
</evidence>
<accession>H8GL78</accession>
<gene>
    <name evidence="2" type="ORF">Metal_0211</name>
</gene>
<sequence>MNELAIIGATCLSSEMVLWLPLPKTARTLVDTLHRSKKILLSKHISDDWKEKILPVYAFRIFKQSVFLPILIALIMAPILLISWALSPSFIRTIVDLTKPFTLSIMVATSVVYLMIRMKFSR</sequence>
<reference evidence="2 3" key="1">
    <citation type="journal article" date="2013" name="Genome Announc.">
        <title>Genome Sequence of the Obligate Gammaproteobacterial Methanotroph Methylomicrobium album Strain BG8.</title>
        <authorList>
            <person name="Kits K.D."/>
            <person name="Kalyuzhnaya M.G."/>
            <person name="Klotz M.G."/>
            <person name="Jetten M.S."/>
            <person name="Op den Camp H.J."/>
            <person name="Vuilleumier S."/>
            <person name="Bringel F."/>
            <person name="Dispirito A.A."/>
            <person name="Murrell J.C."/>
            <person name="Bruce D."/>
            <person name="Cheng J.F."/>
            <person name="Copeland A."/>
            <person name="Goodwin L."/>
            <person name="Hauser L."/>
            <person name="Lajus A."/>
            <person name="Land M.L."/>
            <person name="Lapidus A."/>
            <person name="Lucas S."/>
            <person name="Medigue C."/>
            <person name="Pitluck S."/>
            <person name="Woyke T."/>
            <person name="Zeytun A."/>
            <person name="Stein L.Y."/>
        </authorList>
    </citation>
    <scope>NUCLEOTIDE SEQUENCE [LARGE SCALE GENOMIC DNA]</scope>
    <source>
        <strain evidence="2 3">BG8</strain>
    </source>
</reference>
<dbReference type="AlphaFoldDB" id="H8GL78"/>
<evidence type="ECO:0000313" key="2">
    <source>
        <dbReference type="EMBL" id="EIC28077.1"/>
    </source>
</evidence>
<organism evidence="2 3">
    <name type="scientific">Methylomicrobium album BG8</name>
    <dbReference type="NCBI Taxonomy" id="686340"/>
    <lineage>
        <taxon>Bacteria</taxon>
        <taxon>Pseudomonadati</taxon>
        <taxon>Pseudomonadota</taxon>
        <taxon>Gammaproteobacteria</taxon>
        <taxon>Methylococcales</taxon>
        <taxon>Methylococcaceae</taxon>
        <taxon>Methylomicrobium</taxon>
    </lineage>
</organism>
<dbReference type="RefSeq" id="WP_005368763.1">
    <property type="nucleotide sequence ID" value="NZ_CM001475.1"/>
</dbReference>
<keyword evidence="1" id="KW-0472">Membrane</keyword>
<dbReference type="EMBL" id="CM001475">
    <property type="protein sequence ID" value="EIC28077.1"/>
    <property type="molecule type" value="Genomic_DNA"/>
</dbReference>
<keyword evidence="3" id="KW-1185">Reference proteome</keyword>
<dbReference type="STRING" id="686340.Metal_0211"/>
<proteinExistence type="predicted"/>
<feature type="transmembrane region" description="Helical" evidence="1">
    <location>
        <begin position="98"/>
        <end position="116"/>
    </location>
</feature>
<keyword evidence="1" id="KW-1133">Transmembrane helix</keyword>
<feature type="transmembrane region" description="Helical" evidence="1">
    <location>
        <begin position="66"/>
        <end position="86"/>
    </location>
</feature>
<keyword evidence="1" id="KW-0812">Transmembrane</keyword>
<name>H8GL78_METAL</name>